<protein>
    <submittedName>
        <fullName evidence="1">Uncharacterized protein</fullName>
    </submittedName>
</protein>
<proteinExistence type="predicted"/>
<evidence type="ECO:0000313" key="1">
    <source>
        <dbReference type="EMBL" id="EAY30994.1"/>
    </source>
</evidence>
<dbReference type="RefSeq" id="WP_002694139.1">
    <property type="nucleotide sequence ID" value="NZ_AAWS01000004.1"/>
</dbReference>
<dbReference type="Proteomes" id="UP000004095">
    <property type="component" value="Unassembled WGS sequence"/>
</dbReference>
<comment type="caution">
    <text evidence="1">The sequence shown here is derived from an EMBL/GenBank/DDBJ whole genome shotgun (WGS) entry which is preliminary data.</text>
</comment>
<reference evidence="1 2" key="1">
    <citation type="submission" date="2007-01" db="EMBL/GenBank/DDBJ databases">
        <authorList>
            <person name="Haygood M."/>
            <person name="Podell S."/>
            <person name="Anderson C."/>
            <person name="Hopkinson B."/>
            <person name="Roe K."/>
            <person name="Barbeau K."/>
            <person name="Gaasterland T."/>
            <person name="Ferriera S."/>
            <person name="Johnson J."/>
            <person name="Kravitz S."/>
            <person name="Beeson K."/>
            <person name="Sutton G."/>
            <person name="Rogers Y.-H."/>
            <person name="Friedman R."/>
            <person name="Frazier M."/>
            <person name="Venter J.C."/>
        </authorList>
    </citation>
    <scope>NUCLEOTIDE SEQUENCE [LARGE SCALE GENOMIC DNA]</scope>
    <source>
        <strain evidence="1 2">ATCC 23134</strain>
    </source>
</reference>
<name>A1ZEP2_MICM2</name>
<keyword evidence="2" id="KW-1185">Reference proteome</keyword>
<dbReference type="EMBL" id="AAWS01000004">
    <property type="protein sequence ID" value="EAY30994.1"/>
    <property type="molecule type" value="Genomic_DNA"/>
</dbReference>
<sequence length="114" mass="13080">MHVSFKLLKIKEVYQKEGLEAGLSLLRSEIETLNTYITIQTHVRKHHPDFVLHLDSILLDEIITPNEWRAAHCFKGGKSTKETARLLSKSHTMIGLHAAKLRELKVLEAEVKKE</sequence>
<evidence type="ECO:0000313" key="2">
    <source>
        <dbReference type="Proteomes" id="UP000004095"/>
    </source>
</evidence>
<accession>A1ZEP2</accession>
<dbReference type="AlphaFoldDB" id="A1ZEP2"/>
<gene>
    <name evidence="1" type="ORF">M23134_07401</name>
</gene>
<organism evidence="1 2">
    <name type="scientific">Microscilla marina ATCC 23134</name>
    <dbReference type="NCBI Taxonomy" id="313606"/>
    <lineage>
        <taxon>Bacteria</taxon>
        <taxon>Pseudomonadati</taxon>
        <taxon>Bacteroidota</taxon>
        <taxon>Cytophagia</taxon>
        <taxon>Cytophagales</taxon>
        <taxon>Microscillaceae</taxon>
        <taxon>Microscilla</taxon>
    </lineage>
</organism>